<reference evidence="4" key="2">
    <citation type="submission" date="2023-02" db="EMBL/GenBank/DDBJ databases">
        <authorList>
            <person name="Swenson N.G."/>
            <person name="Wegrzyn J.L."/>
            <person name="Mcevoy S.L."/>
        </authorList>
    </citation>
    <scope>NUCLEOTIDE SEQUENCE</scope>
    <source>
        <strain evidence="4">91603</strain>
        <tissue evidence="4">Leaf</tissue>
    </source>
</reference>
<organism evidence="4 5">
    <name type="scientific">Acer negundo</name>
    <name type="common">Box elder</name>
    <dbReference type="NCBI Taxonomy" id="4023"/>
    <lineage>
        <taxon>Eukaryota</taxon>
        <taxon>Viridiplantae</taxon>
        <taxon>Streptophyta</taxon>
        <taxon>Embryophyta</taxon>
        <taxon>Tracheophyta</taxon>
        <taxon>Spermatophyta</taxon>
        <taxon>Magnoliopsida</taxon>
        <taxon>eudicotyledons</taxon>
        <taxon>Gunneridae</taxon>
        <taxon>Pentapetalae</taxon>
        <taxon>rosids</taxon>
        <taxon>malvids</taxon>
        <taxon>Sapindales</taxon>
        <taxon>Sapindaceae</taxon>
        <taxon>Hippocastanoideae</taxon>
        <taxon>Acereae</taxon>
        <taxon>Acer</taxon>
    </lineage>
</organism>
<keyword evidence="1" id="KW-0539">Nucleus</keyword>
<protein>
    <recommendedName>
        <fullName evidence="1">Protein FAR1-RELATED SEQUENCE</fullName>
    </recommendedName>
</protein>
<accession>A0AAD5I5D6</accession>
<keyword evidence="1" id="KW-0863">Zinc-finger</keyword>
<dbReference type="Proteomes" id="UP001064489">
    <property type="component" value="Chromosome 11"/>
</dbReference>
<dbReference type="PANTHER" id="PTHR31669">
    <property type="entry name" value="PROTEIN FAR1-RELATED SEQUENCE 10-RELATED"/>
    <property type="match status" value="1"/>
</dbReference>
<keyword evidence="5" id="KW-1185">Reference proteome</keyword>
<feature type="compositionally biased region" description="Polar residues" evidence="2">
    <location>
        <begin position="9"/>
        <end position="19"/>
    </location>
</feature>
<dbReference type="GO" id="GO:0005634">
    <property type="term" value="C:nucleus"/>
    <property type="evidence" value="ECO:0007669"/>
    <property type="project" value="UniProtKB-SubCell"/>
</dbReference>
<dbReference type="InterPro" id="IPR031052">
    <property type="entry name" value="FHY3/FAR1"/>
</dbReference>
<evidence type="ECO:0000256" key="2">
    <source>
        <dbReference type="SAM" id="MobiDB-lite"/>
    </source>
</evidence>
<feature type="region of interest" description="Disordered" evidence="2">
    <location>
        <begin position="1"/>
        <end position="35"/>
    </location>
</feature>
<dbReference type="AlphaFoldDB" id="A0AAD5I5D6"/>
<evidence type="ECO:0000256" key="1">
    <source>
        <dbReference type="RuleBase" id="RU367018"/>
    </source>
</evidence>
<evidence type="ECO:0000259" key="3">
    <source>
        <dbReference type="Pfam" id="PF03101"/>
    </source>
</evidence>
<gene>
    <name evidence="4" type="ORF">LWI28_003271</name>
</gene>
<comment type="function">
    <text evidence="1">Putative transcription activator involved in regulating light control of development.</text>
</comment>
<comment type="subcellular location">
    <subcellularLocation>
        <location evidence="1">Nucleus</location>
    </subcellularLocation>
</comment>
<keyword evidence="1" id="KW-0479">Metal-binding</keyword>
<dbReference type="Pfam" id="PF03101">
    <property type="entry name" value="FAR1"/>
    <property type="match status" value="1"/>
</dbReference>
<proteinExistence type="inferred from homology"/>
<reference evidence="4" key="1">
    <citation type="journal article" date="2022" name="Plant J.">
        <title>Strategies of tolerance reflected in two North American maple genomes.</title>
        <authorList>
            <person name="McEvoy S.L."/>
            <person name="Sezen U.U."/>
            <person name="Trouern-Trend A."/>
            <person name="McMahon S.M."/>
            <person name="Schaberg P.G."/>
            <person name="Yang J."/>
            <person name="Wegrzyn J.L."/>
            <person name="Swenson N.G."/>
        </authorList>
    </citation>
    <scope>NUCLEOTIDE SEQUENCE</scope>
    <source>
        <strain evidence="4">91603</strain>
    </source>
</reference>
<sequence length="258" mass="29332">MGNGKEHPSTLTPCSSNPPSVEFNENRPNPYETDDCNFRTSQNVEINGDDMIEEPKKGMEFNSLEDLLSYYKSYGKKCGFGVMTKRTEKGEDQTVRYVTFACARGGKACNRAFNVANPCPVGKTECNAKINALRYDGKLRWSTVHNIHNHSLSSKKSRFFRCNREVSDAVKRVLDTNDMTGVRMNKSFGSLIVGAGGFENLSFLEKNCRNYMNKARNLRLSTGGAGALREYFLRMQYKNPRFFALMDLDDDRRLKNIF</sequence>
<dbReference type="GO" id="GO:0008270">
    <property type="term" value="F:zinc ion binding"/>
    <property type="evidence" value="ECO:0007669"/>
    <property type="project" value="UniProtKB-UniRule"/>
</dbReference>
<name>A0AAD5I5D6_ACENE</name>
<dbReference type="InterPro" id="IPR004330">
    <property type="entry name" value="FAR1_DNA_bnd_dom"/>
</dbReference>
<dbReference type="GO" id="GO:0006355">
    <property type="term" value="P:regulation of DNA-templated transcription"/>
    <property type="evidence" value="ECO:0007669"/>
    <property type="project" value="UniProtKB-UniRule"/>
</dbReference>
<dbReference type="PANTHER" id="PTHR31669:SF283">
    <property type="entry name" value="PROTEIN FAR1-RELATED SEQUENCE"/>
    <property type="match status" value="1"/>
</dbReference>
<comment type="caution">
    <text evidence="4">The sequence shown here is derived from an EMBL/GenBank/DDBJ whole genome shotgun (WGS) entry which is preliminary data.</text>
</comment>
<dbReference type="EMBL" id="JAJSOW010000108">
    <property type="protein sequence ID" value="KAI9152935.1"/>
    <property type="molecule type" value="Genomic_DNA"/>
</dbReference>
<feature type="domain" description="FAR1" evidence="3">
    <location>
        <begin position="69"/>
        <end position="153"/>
    </location>
</feature>
<keyword evidence="1" id="KW-0862">Zinc</keyword>
<evidence type="ECO:0000313" key="4">
    <source>
        <dbReference type="EMBL" id="KAI9152935.1"/>
    </source>
</evidence>
<comment type="similarity">
    <text evidence="1">Belongs to the FHY3/FAR1 family.</text>
</comment>
<evidence type="ECO:0000313" key="5">
    <source>
        <dbReference type="Proteomes" id="UP001064489"/>
    </source>
</evidence>